<dbReference type="Gene3D" id="2.160.20.10">
    <property type="entry name" value="Single-stranded right-handed beta-helix, Pectin lyase-like"/>
    <property type="match status" value="1"/>
</dbReference>
<evidence type="ECO:0000256" key="1">
    <source>
        <dbReference type="ARBA" id="ARBA00001550"/>
    </source>
</evidence>
<feature type="domain" description="Right handed beta helix" evidence="7">
    <location>
        <begin position="250"/>
        <end position="379"/>
    </location>
</feature>
<evidence type="ECO:0000256" key="4">
    <source>
        <dbReference type="ARBA" id="ARBA00012124"/>
    </source>
</evidence>
<dbReference type="EMBL" id="MPJC01000004">
    <property type="protein sequence ID" value="OKA22406.1"/>
    <property type="molecule type" value="Genomic_DNA"/>
</dbReference>
<comment type="catalytic activity">
    <reaction evidence="1">
        <text>[(1-&gt;4)-beta-D-mannuronosyl](n) = [alginate](n)</text>
        <dbReference type="Rhea" id="RHEA:45572"/>
        <dbReference type="Rhea" id="RHEA-COMP:11264"/>
        <dbReference type="Rhea" id="RHEA-COMP:11270"/>
        <dbReference type="ChEBI" id="CHEBI:58187"/>
        <dbReference type="ChEBI" id="CHEBI:85311"/>
        <dbReference type="EC" id="5.1.3.37"/>
    </reaction>
</comment>
<dbReference type="Pfam" id="PF13229">
    <property type="entry name" value="Beta_helix"/>
    <property type="match status" value="1"/>
</dbReference>
<proteinExistence type="inferred from homology"/>
<gene>
    <name evidence="8" type="ORF">BOH73_08235</name>
</gene>
<protein>
    <recommendedName>
        <fullName evidence="4">mannuronan 5-epimerase</fullName>
        <ecNumber evidence="4">5.1.3.37</ecNumber>
    </recommendedName>
</protein>
<accession>A0ABX3E9P0</accession>
<reference evidence="8 9" key="1">
    <citation type="submission" date="2016-11" db="EMBL/GenBank/DDBJ databases">
        <title>Draft genome of Pseudomonas versuta A4R1.5.</title>
        <authorList>
            <person name="See-Too W.-S."/>
        </authorList>
    </citation>
    <scope>NUCLEOTIDE SEQUENCE [LARGE SCALE GENOMIC DNA]</scope>
    <source>
        <strain evidence="8 9">A4R1.5</strain>
    </source>
</reference>
<dbReference type="Proteomes" id="UP000186677">
    <property type="component" value="Unassembled WGS sequence"/>
</dbReference>
<evidence type="ECO:0000256" key="5">
    <source>
        <dbReference type="ARBA" id="ARBA00022841"/>
    </source>
</evidence>
<keyword evidence="9" id="KW-1185">Reference proteome</keyword>
<evidence type="ECO:0000256" key="2">
    <source>
        <dbReference type="ARBA" id="ARBA00005182"/>
    </source>
</evidence>
<keyword evidence="5" id="KW-0016">Alginate biosynthesis</keyword>
<sequence length="599" mass="64436">MEGEFNAGQAHRESVFVTDQDKREVKFSSFLDASGYEAPVPYASGFSLVRPTQTITYLGKEYRAKSAFLPLITTNWVVDESKLKLVGDDALRQDVADSSDPKKGARMIGFSDRLAPSYLKTVSDILNAGSVSVMRFISRDEHAALYAGDSEKDYTTNINEAFASMINGGELTLPPVTFNTTGLEFSSAHNLKITGMGWKSVIKNNSRTCAHGIWVRGDIAEDRTYGLDISSLTLEGNPASGDGLRLDRLGWYDVDAKEASVTNIHKLKVMNSGKNGIQVGRNSTEGAGNSVNIIGSVIRCSGRTGIVGVGQTNMINVLGCNITLSARDGVELNQVASTNAVTHTLIADNKRYGVYAFRCEQPMITHNGFNRNGGGGLAFSGVPLGSIKYTEAGLIFANLFGANGKLSTSSREVSIYASKGINILANYFYGTGQKSMIYLGDYAEGIAISGNHFKDLTTEAMLEIKSGVVGTTYTFDDDVDESNLRNIMSNKVVQHVVESGASFLQTRNSLSDLEPRFIIDGDGAMSWGAGNKSVDVSLKRVTPEMITCSGGIQASTLMVADGISTPSAVNGYARLFLDSSDGQLKIRMPNGDIRTFTFT</sequence>
<dbReference type="SUPFAM" id="SSF51126">
    <property type="entry name" value="Pectin lyase-like"/>
    <property type="match status" value="1"/>
</dbReference>
<dbReference type="InterPro" id="IPR006626">
    <property type="entry name" value="PbH1"/>
</dbReference>
<evidence type="ECO:0000313" key="9">
    <source>
        <dbReference type="Proteomes" id="UP000186677"/>
    </source>
</evidence>
<evidence type="ECO:0000256" key="3">
    <source>
        <dbReference type="ARBA" id="ARBA00010085"/>
    </source>
</evidence>
<comment type="pathway">
    <text evidence="2">Glycan biosynthesis; alginate biosynthesis.</text>
</comment>
<evidence type="ECO:0000256" key="6">
    <source>
        <dbReference type="ARBA" id="ARBA00023235"/>
    </source>
</evidence>
<dbReference type="SMART" id="SM00710">
    <property type="entry name" value="PbH1"/>
    <property type="match status" value="7"/>
</dbReference>
<comment type="caution">
    <text evidence="8">The sequence shown here is derived from an EMBL/GenBank/DDBJ whole genome shotgun (WGS) entry which is preliminary data.</text>
</comment>
<dbReference type="InterPro" id="IPR011050">
    <property type="entry name" value="Pectin_lyase_fold/virulence"/>
</dbReference>
<evidence type="ECO:0000313" key="8">
    <source>
        <dbReference type="EMBL" id="OKA22406.1"/>
    </source>
</evidence>
<keyword evidence="6" id="KW-0413">Isomerase</keyword>
<dbReference type="InterPro" id="IPR012334">
    <property type="entry name" value="Pectin_lyas_fold"/>
</dbReference>
<dbReference type="EC" id="5.1.3.37" evidence="4"/>
<comment type="similarity">
    <text evidence="3">Belongs to the D-mannuronate C5-epimerase family.</text>
</comment>
<name>A0ABX3E9P0_9PSED</name>
<evidence type="ECO:0000259" key="7">
    <source>
        <dbReference type="Pfam" id="PF13229"/>
    </source>
</evidence>
<organism evidence="8 9">
    <name type="scientific">Pseudomonas versuta</name>
    <dbReference type="NCBI Taxonomy" id="1788301"/>
    <lineage>
        <taxon>Bacteria</taxon>
        <taxon>Pseudomonadati</taxon>
        <taxon>Pseudomonadota</taxon>
        <taxon>Gammaproteobacteria</taxon>
        <taxon>Pseudomonadales</taxon>
        <taxon>Pseudomonadaceae</taxon>
        <taxon>Pseudomonas</taxon>
    </lineage>
</organism>
<dbReference type="InterPro" id="IPR039448">
    <property type="entry name" value="Beta_helix"/>
</dbReference>